<dbReference type="CDD" id="cd04250">
    <property type="entry name" value="AAK_NAGK-C"/>
    <property type="match status" value="1"/>
</dbReference>
<keyword evidence="7 9" id="KW-0067">ATP-binding</keyword>
<keyword evidence="4 9" id="KW-0808">Transferase</keyword>
<dbReference type="HOGENOM" id="CLU_053680_0_0_5"/>
<dbReference type="InterPro" id="IPR001048">
    <property type="entry name" value="Asp/Glu/Uridylate_kinase"/>
</dbReference>
<dbReference type="Gene3D" id="3.40.1160.10">
    <property type="entry name" value="Acetylglutamate kinase-like"/>
    <property type="match status" value="1"/>
</dbReference>
<dbReference type="InterPro" id="IPR037528">
    <property type="entry name" value="ArgB"/>
</dbReference>
<evidence type="ECO:0000256" key="8">
    <source>
        <dbReference type="ARBA" id="ARBA00048141"/>
    </source>
</evidence>
<dbReference type="GO" id="GO:0003991">
    <property type="term" value="F:acetylglutamate kinase activity"/>
    <property type="evidence" value="ECO:0007669"/>
    <property type="project" value="UniProtKB-UniRule"/>
</dbReference>
<evidence type="ECO:0000256" key="2">
    <source>
        <dbReference type="ARBA" id="ARBA00022571"/>
    </source>
</evidence>
<evidence type="ECO:0000256" key="1">
    <source>
        <dbReference type="ARBA" id="ARBA00004828"/>
    </source>
</evidence>
<dbReference type="PANTHER" id="PTHR23342:SF0">
    <property type="entry name" value="N-ACETYLGLUTAMATE SYNTHASE, MITOCHONDRIAL"/>
    <property type="match status" value="1"/>
</dbReference>
<reference evidence="10 11" key="1">
    <citation type="submission" date="2010-12" db="EMBL/GenBank/DDBJ databases">
        <title>Whole genome sequence of Acidiphilium multivorum AIU301.</title>
        <authorList>
            <person name="Narita-Yamada S."/>
            <person name="Nakamura S."/>
            <person name="Ito N."/>
            <person name="Takarada H."/>
            <person name="Katano Y."/>
            <person name="Nakazawa H."/>
            <person name="Hosoyama A."/>
            <person name="Yamada R."/>
            <person name="Fujita N."/>
        </authorList>
    </citation>
    <scope>NUCLEOTIDE SEQUENCE [LARGE SCALE GENOMIC DNA]</scope>
    <source>
        <strain evidence="11">DSM 11245 / JCM 8867 / AIU301</strain>
    </source>
</reference>
<dbReference type="HAMAP" id="MF_00082">
    <property type="entry name" value="ArgB"/>
    <property type="match status" value="1"/>
</dbReference>
<proteinExistence type="inferred from homology"/>
<keyword evidence="2 9" id="KW-0055">Arginine biosynthesis</keyword>
<evidence type="ECO:0000256" key="9">
    <source>
        <dbReference type="HAMAP-Rule" id="MF_00082"/>
    </source>
</evidence>
<dbReference type="FunFam" id="3.40.1160.10:FF:000004">
    <property type="entry name" value="Acetylglutamate kinase"/>
    <property type="match status" value="1"/>
</dbReference>
<comment type="pathway">
    <text evidence="1 9">Amino-acid biosynthesis; L-arginine biosynthesis; N(2)-acetyl-L-ornithine from L-glutamate: step 2/4.</text>
</comment>
<dbReference type="PANTHER" id="PTHR23342">
    <property type="entry name" value="N-ACETYLGLUTAMATE SYNTHASE"/>
    <property type="match status" value="1"/>
</dbReference>
<dbReference type="KEGG" id="amv:ACMV_23880"/>
<dbReference type="RefSeq" id="WP_013640564.1">
    <property type="nucleotide sequence ID" value="NC_015186.1"/>
</dbReference>
<evidence type="ECO:0000313" key="10">
    <source>
        <dbReference type="EMBL" id="BAJ81735.1"/>
    </source>
</evidence>
<feature type="binding site" evidence="9">
    <location>
        <begin position="70"/>
        <end position="71"/>
    </location>
    <ligand>
        <name>substrate</name>
    </ligand>
</feature>
<comment type="similarity">
    <text evidence="9">Belongs to the acetylglutamate kinase family. ArgB subfamily.</text>
</comment>
<dbReference type="Proteomes" id="UP000007100">
    <property type="component" value="Chromosome"/>
</dbReference>
<dbReference type="NCBIfam" id="TIGR00761">
    <property type="entry name" value="argB"/>
    <property type="match status" value="1"/>
</dbReference>
<evidence type="ECO:0000256" key="3">
    <source>
        <dbReference type="ARBA" id="ARBA00022605"/>
    </source>
</evidence>
<dbReference type="PRINTS" id="PR00474">
    <property type="entry name" value="GLU5KINASE"/>
</dbReference>
<comment type="subcellular location">
    <subcellularLocation>
        <location evidence="9">Cytoplasm</location>
    </subcellularLocation>
</comment>
<keyword evidence="6 9" id="KW-0418">Kinase</keyword>
<keyword evidence="9" id="KW-0963">Cytoplasm</keyword>
<organism evidence="10 11">
    <name type="scientific">Acidiphilium multivorum (strain DSM 11245 / JCM 8867 / NBRC 100883 / AIU 301)</name>
    <dbReference type="NCBI Taxonomy" id="926570"/>
    <lineage>
        <taxon>Bacteria</taxon>
        <taxon>Pseudomonadati</taxon>
        <taxon>Pseudomonadota</taxon>
        <taxon>Alphaproteobacteria</taxon>
        <taxon>Acetobacterales</taxon>
        <taxon>Acidocellaceae</taxon>
        <taxon>Acidiphilium</taxon>
    </lineage>
</organism>
<keyword evidence="11" id="KW-1185">Reference proteome</keyword>
<dbReference type="SUPFAM" id="SSF53633">
    <property type="entry name" value="Carbamate kinase-like"/>
    <property type="match status" value="1"/>
</dbReference>
<evidence type="ECO:0000256" key="6">
    <source>
        <dbReference type="ARBA" id="ARBA00022777"/>
    </source>
</evidence>
<feature type="binding site" evidence="9">
    <location>
        <position position="92"/>
    </location>
    <ligand>
        <name>substrate</name>
    </ligand>
</feature>
<evidence type="ECO:0000313" key="11">
    <source>
        <dbReference type="Proteomes" id="UP000007100"/>
    </source>
</evidence>
<dbReference type="GO" id="GO:0005524">
    <property type="term" value="F:ATP binding"/>
    <property type="evidence" value="ECO:0007669"/>
    <property type="project" value="UniProtKB-UniRule"/>
</dbReference>
<dbReference type="InterPro" id="IPR001057">
    <property type="entry name" value="Glu/AcGlu_kinase"/>
</dbReference>
<keyword evidence="5 9" id="KW-0547">Nucleotide-binding</keyword>
<comment type="catalytic activity">
    <reaction evidence="8 9">
        <text>N-acetyl-L-glutamate + ATP = N-acetyl-L-glutamyl 5-phosphate + ADP</text>
        <dbReference type="Rhea" id="RHEA:14629"/>
        <dbReference type="ChEBI" id="CHEBI:30616"/>
        <dbReference type="ChEBI" id="CHEBI:44337"/>
        <dbReference type="ChEBI" id="CHEBI:57936"/>
        <dbReference type="ChEBI" id="CHEBI:456216"/>
        <dbReference type="EC" id="2.7.2.8"/>
    </reaction>
</comment>
<keyword evidence="3 9" id="KW-0028">Amino-acid biosynthesis</keyword>
<evidence type="ECO:0000256" key="5">
    <source>
        <dbReference type="ARBA" id="ARBA00022741"/>
    </source>
</evidence>
<name>F0J1J2_ACIMA</name>
<feature type="site" description="Transition state stabilizer" evidence="9">
    <location>
        <position position="35"/>
    </location>
</feature>
<gene>
    <name evidence="9 10" type="primary">argB</name>
    <name evidence="10" type="ordered locus">ACMV_23880</name>
</gene>
<evidence type="ECO:0000256" key="4">
    <source>
        <dbReference type="ARBA" id="ARBA00022679"/>
    </source>
</evidence>
<feature type="site" description="Transition state stabilizer" evidence="9">
    <location>
        <position position="257"/>
    </location>
</feature>
<dbReference type="InterPro" id="IPR036393">
    <property type="entry name" value="AceGlu_kinase-like_sf"/>
</dbReference>
<dbReference type="InterPro" id="IPR041727">
    <property type="entry name" value="NAGK-C"/>
</dbReference>
<dbReference type="EMBL" id="AP012035">
    <property type="protein sequence ID" value="BAJ81735.1"/>
    <property type="molecule type" value="Genomic_DNA"/>
</dbReference>
<comment type="function">
    <text evidence="9">Catalyzes the ATP-dependent phosphorylation of N-acetyl-L-glutamate.</text>
</comment>
<feature type="binding site" evidence="9">
    <location>
        <position position="197"/>
    </location>
    <ligand>
        <name>substrate</name>
    </ligand>
</feature>
<dbReference type="InterPro" id="IPR004662">
    <property type="entry name" value="AcgluKinase_fam"/>
</dbReference>
<accession>F0J1J2</accession>
<sequence length="299" mass="30894">MTISDRHADAAEQARIVALALPYLRRYAGATIVVKYGGHAMGEESLAEEFGRDIALLKQVGINPVVVHGGGPQINAMLKRLAIQSTFVDGLRVTDAAMVEVVEMVLAGTVNKMVAGLINRAGALAVGICGKDGGLIRARKLTRTTRDPEGAIERALDLGFVGEPEHVDVRVIHALTGAGLIPVVAPVGVGADGATYNINADTVAGAIAGALGANRLLMLTDVAGVLDRNGKLIPDLSIAEVEALRADGTISGGMIPKVETCIEAVRQGVKGATIVDGRVPHACLLELFTEGGIGTLIHA</sequence>
<dbReference type="Pfam" id="PF00696">
    <property type="entry name" value="AA_kinase"/>
    <property type="match status" value="1"/>
</dbReference>
<dbReference type="PIRSF" id="PIRSF000728">
    <property type="entry name" value="NAGK"/>
    <property type="match status" value="1"/>
</dbReference>
<dbReference type="GO" id="GO:0005737">
    <property type="term" value="C:cytoplasm"/>
    <property type="evidence" value="ECO:0007669"/>
    <property type="project" value="UniProtKB-SubCell"/>
</dbReference>
<dbReference type="AlphaFoldDB" id="F0J1J2"/>
<dbReference type="UniPathway" id="UPA00068">
    <property type="reaction ID" value="UER00107"/>
</dbReference>
<protein>
    <recommendedName>
        <fullName evidence="9">Acetylglutamate kinase</fullName>
        <ecNumber evidence="9">2.7.2.8</ecNumber>
    </recommendedName>
    <alternativeName>
        <fullName evidence="9">N-acetyl-L-glutamate 5-phosphotransferase</fullName>
    </alternativeName>
    <alternativeName>
        <fullName evidence="9">NAG kinase</fullName>
        <shortName evidence="9">NAGK</shortName>
    </alternativeName>
</protein>
<evidence type="ECO:0000256" key="7">
    <source>
        <dbReference type="ARBA" id="ARBA00022840"/>
    </source>
</evidence>
<dbReference type="EC" id="2.7.2.8" evidence="9"/>
<dbReference type="GO" id="GO:0042450">
    <property type="term" value="P:L-arginine biosynthetic process via ornithine"/>
    <property type="evidence" value="ECO:0007669"/>
    <property type="project" value="UniProtKB-UniRule"/>
</dbReference>